<accession>A0A3D2SE67</accession>
<dbReference type="NCBIfam" id="TIGR03589">
    <property type="entry name" value="PseB"/>
    <property type="match status" value="1"/>
</dbReference>
<protein>
    <submittedName>
        <fullName evidence="3">UDP-N-acetylglucosamine 4,6-dehydratase (Inverting)</fullName>
    </submittedName>
</protein>
<dbReference type="InterPro" id="IPR020025">
    <property type="entry name" value="PseB"/>
</dbReference>
<name>A0A3D2SE67_9BACE</name>
<proteinExistence type="inferred from homology"/>
<dbReference type="PANTHER" id="PTHR43318:SF2">
    <property type="entry name" value="UDP-N-ACETYLGLUCOSAMINE 4,6-DEHYDRATASE (INVERTING)"/>
    <property type="match status" value="1"/>
</dbReference>
<sequence>MFNNKSILITGGSGLFGRCFIETILRDYPGVKKIIIYSRDVQKQEEILALYPKKQFPQLRYFIGDVRDKDRLIRACGGVDIIVHAATIASIEAAEYNPEECVKTNIIGAENVIDAALKNNVHDVVALSSDKACAPSNLYGATQLVSDKLFVAANNLTGSNDIKFSVVRYGNVMGSKGSVIPLFIARKKLGGRTLPITDKRMTRFIISNQEVLSAVEYALENHMGGEIFIPKVSSYKVTDLATAIAPEMDQEEIGRRPGEKIDEKLISSADSQVTLDLGKFYAILPSMVYTGHRLLEDYKEHYNAELVPEGFHYSSNDNPVFETVDSLRDKIRMYIDASIKF</sequence>
<dbReference type="SUPFAM" id="SSF51735">
    <property type="entry name" value="NAD(P)-binding Rossmann-fold domains"/>
    <property type="match status" value="1"/>
</dbReference>
<reference evidence="3 4" key="1">
    <citation type="journal article" date="2018" name="Nat. Biotechnol.">
        <title>A standardized bacterial taxonomy based on genome phylogeny substantially revises the tree of life.</title>
        <authorList>
            <person name="Parks D.H."/>
            <person name="Chuvochina M."/>
            <person name="Waite D.W."/>
            <person name="Rinke C."/>
            <person name="Skarshewski A."/>
            <person name="Chaumeil P.A."/>
            <person name="Hugenholtz P."/>
        </authorList>
    </citation>
    <scope>NUCLEOTIDE SEQUENCE [LARGE SCALE GENOMIC DNA]</scope>
    <source>
        <strain evidence="3">UBA9667</strain>
    </source>
</reference>
<dbReference type="EMBL" id="DPVG01000258">
    <property type="protein sequence ID" value="HCK24542.1"/>
    <property type="molecule type" value="Genomic_DNA"/>
</dbReference>
<comment type="caution">
    <text evidence="3">The sequence shown here is derived from an EMBL/GenBank/DDBJ whole genome shotgun (WGS) entry which is preliminary data.</text>
</comment>
<dbReference type="Gene3D" id="3.40.50.720">
    <property type="entry name" value="NAD(P)-binding Rossmann-like Domain"/>
    <property type="match status" value="1"/>
</dbReference>
<dbReference type="AlphaFoldDB" id="A0A3D2SE67"/>
<comment type="similarity">
    <text evidence="1">Belongs to the polysaccharide synthase family.</text>
</comment>
<dbReference type="InterPro" id="IPR051203">
    <property type="entry name" value="Polysaccharide_Synthase-Rel"/>
</dbReference>
<dbReference type="InterPro" id="IPR003869">
    <property type="entry name" value="Polysac_CapD-like"/>
</dbReference>
<evidence type="ECO:0000256" key="1">
    <source>
        <dbReference type="ARBA" id="ARBA00007430"/>
    </source>
</evidence>
<evidence type="ECO:0000313" key="3">
    <source>
        <dbReference type="EMBL" id="HCK24542.1"/>
    </source>
</evidence>
<dbReference type="InterPro" id="IPR036291">
    <property type="entry name" value="NAD(P)-bd_dom_sf"/>
</dbReference>
<evidence type="ECO:0000259" key="2">
    <source>
        <dbReference type="Pfam" id="PF02719"/>
    </source>
</evidence>
<dbReference type="Proteomes" id="UP000263098">
    <property type="component" value="Unassembled WGS sequence"/>
</dbReference>
<dbReference type="PANTHER" id="PTHR43318">
    <property type="entry name" value="UDP-N-ACETYLGLUCOSAMINE 4,6-DEHYDRATASE"/>
    <property type="match status" value="1"/>
</dbReference>
<feature type="domain" description="Polysaccharide biosynthesis protein CapD-like" evidence="2">
    <location>
        <begin position="7"/>
        <end position="283"/>
    </location>
</feature>
<dbReference type="Pfam" id="PF02719">
    <property type="entry name" value="Polysacc_synt_2"/>
    <property type="match status" value="1"/>
</dbReference>
<gene>
    <name evidence="3" type="primary">pseB</name>
    <name evidence="3" type="ORF">DHW31_07165</name>
</gene>
<evidence type="ECO:0000313" key="4">
    <source>
        <dbReference type="Proteomes" id="UP000263098"/>
    </source>
</evidence>
<organism evidence="3 4">
    <name type="scientific">Bacteroides graminisolvens</name>
    <dbReference type="NCBI Taxonomy" id="477666"/>
    <lineage>
        <taxon>Bacteria</taxon>
        <taxon>Pseudomonadati</taxon>
        <taxon>Bacteroidota</taxon>
        <taxon>Bacteroidia</taxon>
        <taxon>Bacteroidales</taxon>
        <taxon>Bacteroidaceae</taxon>
        <taxon>Bacteroides</taxon>
    </lineage>
</organism>